<evidence type="ECO:0000259" key="1">
    <source>
        <dbReference type="Pfam" id="PF01965"/>
    </source>
</evidence>
<dbReference type="Proteomes" id="UP001597045">
    <property type="component" value="Unassembled WGS sequence"/>
</dbReference>
<keyword evidence="3" id="KW-1185">Reference proteome</keyword>
<comment type="caution">
    <text evidence="2">The sequence shown here is derived from an EMBL/GenBank/DDBJ whole genome shotgun (WGS) entry which is preliminary data.</text>
</comment>
<feature type="domain" description="DJ-1/PfpI" evidence="1">
    <location>
        <begin position="3"/>
        <end position="72"/>
    </location>
</feature>
<evidence type="ECO:0000313" key="3">
    <source>
        <dbReference type="Proteomes" id="UP001597045"/>
    </source>
</evidence>
<dbReference type="InterPro" id="IPR029062">
    <property type="entry name" value="Class_I_gatase-like"/>
</dbReference>
<accession>A0ABW3ME43</accession>
<reference evidence="3" key="1">
    <citation type="journal article" date="2019" name="Int. J. Syst. Evol. Microbiol.">
        <title>The Global Catalogue of Microorganisms (GCM) 10K type strain sequencing project: providing services to taxonomists for standard genome sequencing and annotation.</title>
        <authorList>
            <consortium name="The Broad Institute Genomics Platform"/>
            <consortium name="The Broad Institute Genome Sequencing Center for Infectious Disease"/>
            <person name="Wu L."/>
            <person name="Ma J."/>
        </authorList>
    </citation>
    <scope>NUCLEOTIDE SEQUENCE [LARGE SCALE GENOMIC DNA]</scope>
    <source>
        <strain evidence="3">JCM 31486</strain>
    </source>
</reference>
<dbReference type="Pfam" id="PF01965">
    <property type="entry name" value="DJ-1_PfpI"/>
    <property type="match status" value="1"/>
</dbReference>
<gene>
    <name evidence="2" type="ORF">ACFQ1S_26640</name>
</gene>
<dbReference type="SUPFAM" id="SSF52317">
    <property type="entry name" value="Class I glutamine amidotransferase-like"/>
    <property type="match status" value="1"/>
</dbReference>
<sequence length="75" mass="7672">MARVVVVLASDGVQLLDVSGPVEVLAMANGHGADYVIRTVSPSGADVVTSAGVRIGADESTPDRIDTLIVPGWAR</sequence>
<dbReference type="InterPro" id="IPR002818">
    <property type="entry name" value="DJ-1/PfpI"/>
</dbReference>
<dbReference type="Gene3D" id="3.40.50.880">
    <property type="match status" value="1"/>
</dbReference>
<dbReference type="EMBL" id="JBHTIS010001835">
    <property type="protein sequence ID" value="MFD1048858.1"/>
    <property type="molecule type" value="Genomic_DNA"/>
</dbReference>
<evidence type="ECO:0000313" key="2">
    <source>
        <dbReference type="EMBL" id="MFD1048858.1"/>
    </source>
</evidence>
<organism evidence="2 3">
    <name type="scientific">Kibdelosporangium lantanae</name>
    <dbReference type="NCBI Taxonomy" id="1497396"/>
    <lineage>
        <taxon>Bacteria</taxon>
        <taxon>Bacillati</taxon>
        <taxon>Actinomycetota</taxon>
        <taxon>Actinomycetes</taxon>
        <taxon>Pseudonocardiales</taxon>
        <taxon>Pseudonocardiaceae</taxon>
        <taxon>Kibdelosporangium</taxon>
    </lineage>
</organism>
<proteinExistence type="predicted"/>
<feature type="non-terminal residue" evidence="2">
    <location>
        <position position="75"/>
    </location>
</feature>
<name>A0ABW3ME43_9PSEU</name>
<protein>
    <submittedName>
        <fullName evidence="2">DJ-1/PfpI family protein</fullName>
    </submittedName>
</protein>